<dbReference type="PANTHER" id="PTHR43820">
    <property type="entry name" value="HIGH-AFFINITY BRANCHED-CHAIN AMINO ACID TRANSPORT ATP-BINDING PROTEIN LIVF"/>
    <property type="match status" value="1"/>
</dbReference>
<dbReference type="EMBL" id="JBHRUV010000079">
    <property type="protein sequence ID" value="MFC3267107.1"/>
    <property type="molecule type" value="Genomic_DNA"/>
</dbReference>
<dbReference type="InterPro" id="IPR003439">
    <property type="entry name" value="ABC_transporter-like_ATP-bd"/>
</dbReference>
<evidence type="ECO:0000259" key="6">
    <source>
        <dbReference type="PROSITE" id="PS50893"/>
    </source>
</evidence>
<dbReference type="GO" id="GO:0005524">
    <property type="term" value="F:ATP binding"/>
    <property type="evidence" value="ECO:0007669"/>
    <property type="project" value="UniProtKB-KW"/>
</dbReference>
<sequence>MTGAPTTARALAVENLTAGYGGQPVLRDVSFTAEAGRVLTVVGPNGSGKSTLMKTVCGLVKPSAGRILLGGEDITRRSAAERGRAGLGYVPQEANVFPNMSVRENLQLGHDFIPARRPRPFARRLEEILELFPEIAPRLGDRAGVLSGGQRQMVAMAAALMPEPDVLALDEPSAGLSPRNAALLFEIIGRIARSGVTLFLIEQNTRLGLGASDHGLVLVNGEVRLSGPARAILDNPDIRRLYLGGA</sequence>
<proteinExistence type="inferred from homology"/>
<keyword evidence="2" id="KW-0813">Transport</keyword>
<dbReference type="SUPFAM" id="SSF52540">
    <property type="entry name" value="P-loop containing nucleoside triphosphate hydrolases"/>
    <property type="match status" value="1"/>
</dbReference>
<name>A0ABV7LGP7_9HYPH</name>
<evidence type="ECO:0000313" key="8">
    <source>
        <dbReference type="Proteomes" id="UP001595536"/>
    </source>
</evidence>
<dbReference type="InterPro" id="IPR027417">
    <property type="entry name" value="P-loop_NTPase"/>
</dbReference>
<dbReference type="InterPro" id="IPR017871">
    <property type="entry name" value="ABC_transporter-like_CS"/>
</dbReference>
<dbReference type="Pfam" id="PF00005">
    <property type="entry name" value="ABC_tran"/>
    <property type="match status" value="1"/>
</dbReference>
<evidence type="ECO:0000313" key="7">
    <source>
        <dbReference type="EMBL" id="MFC3267107.1"/>
    </source>
</evidence>
<dbReference type="PROSITE" id="PS50893">
    <property type="entry name" value="ABC_TRANSPORTER_2"/>
    <property type="match status" value="1"/>
</dbReference>
<comment type="caution">
    <text evidence="7">The sequence shown here is derived from an EMBL/GenBank/DDBJ whole genome shotgun (WGS) entry which is preliminary data.</text>
</comment>
<keyword evidence="4 7" id="KW-0067">ATP-binding</keyword>
<dbReference type="Gene3D" id="3.40.50.300">
    <property type="entry name" value="P-loop containing nucleotide triphosphate hydrolases"/>
    <property type="match status" value="1"/>
</dbReference>
<dbReference type="SMART" id="SM00382">
    <property type="entry name" value="AAA"/>
    <property type="match status" value="1"/>
</dbReference>
<evidence type="ECO:0000256" key="3">
    <source>
        <dbReference type="ARBA" id="ARBA00022741"/>
    </source>
</evidence>
<evidence type="ECO:0000256" key="1">
    <source>
        <dbReference type="ARBA" id="ARBA00005417"/>
    </source>
</evidence>
<feature type="domain" description="ABC transporter" evidence="6">
    <location>
        <begin position="11"/>
        <end position="245"/>
    </location>
</feature>
<protein>
    <submittedName>
        <fullName evidence="7">ABC transporter ATP-binding protein</fullName>
    </submittedName>
</protein>
<evidence type="ECO:0000256" key="2">
    <source>
        <dbReference type="ARBA" id="ARBA00022448"/>
    </source>
</evidence>
<dbReference type="PANTHER" id="PTHR43820:SF6">
    <property type="entry name" value="ABC TRANSPORTER ATP-BINDING PROTEIN"/>
    <property type="match status" value="1"/>
</dbReference>
<keyword evidence="3" id="KW-0547">Nucleotide-binding</keyword>
<evidence type="ECO:0000256" key="5">
    <source>
        <dbReference type="ARBA" id="ARBA00022970"/>
    </source>
</evidence>
<comment type="similarity">
    <text evidence="1">Belongs to the ABC transporter superfamily.</text>
</comment>
<reference evidence="8" key="1">
    <citation type="journal article" date="2019" name="Int. J. Syst. Evol. Microbiol.">
        <title>The Global Catalogue of Microorganisms (GCM) 10K type strain sequencing project: providing services to taxonomists for standard genome sequencing and annotation.</title>
        <authorList>
            <consortium name="The Broad Institute Genomics Platform"/>
            <consortium name="The Broad Institute Genome Sequencing Center for Infectious Disease"/>
            <person name="Wu L."/>
            <person name="Ma J."/>
        </authorList>
    </citation>
    <scope>NUCLEOTIDE SEQUENCE [LARGE SCALE GENOMIC DNA]</scope>
    <source>
        <strain evidence="8">CCM 7941</strain>
    </source>
</reference>
<dbReference type="InterPro" id="IPR003593">
    <property type="entry name" value="AAA+_ATPase"/>
</dbReference>
<dbReference type="PROSITE" id="PS00211">
    <property type="entry name" value="ABC_TRANSPORTER_1"/>
    <property type="match status" value="1"/>
</dbReference>
<accession>A0ABV7LGP7</accession>
<dbReference type="InterPro" id="IPR052156">
    <property type="entry name" value="BCAA_Transport_ATP-bd_LivF"/>
</dbReference>
<keyword evidence="8" id="KW-1185">Reference proteome</keyword>
<organism evidence="7 8">
    <name type="scientific">Camelimonas abortus</name>
    <dbReference type="NCBI Taxonomy" id="1017184"/>
    <lineage>
        <taxon>Bacteria</taxon>
        <taxon>Pseudomonadati</taxon>
        <taxon>Pseudomonadota</taxon>
        <taxon>Alphaproteobacteria</taxon>
        <taxon>Hyphomicrobiales</taxon>
        <taxon>Chelatococcaceae</taxon>
        <taxon>Camelimonas</taxon>
    </lineage>
</organism>
<keyword evidence="5" id="KW-0029">Amino-acid transport</keyword>
<dbReference type="CDD" id="cd03224">
    <property type="entry name" value="ABC_TM1139_LivF_branched"/>
    <property type="match status" value="1"/>
</dbReference>
<dbReference type="RefSeq" id="WP_376828876.1">
    <property type="nucleotide sequence ID" value="NZ_JBHLWR010000004.1"/>
</dbReference>
<dbReference type="Proteomes" id="UP001595536">
    <property type="component" value="Unassembled WGS sequence"/>
</dbReference>
<evidence type="ECO:0000256" key="4">
    <source>
        <dbReference type="ARBA" id="ARBA00022840"/>
    </source>
</evidence>
<gene>
    <name evidence="7" type="ORF">ACFOEX_12200</name>
</gene>